<dbReference type="STRING" id="1499966.U14_04849"/>
<dbReference type="Pfam" id="PF16257">
    <property type="entry name" value="UxaE"/>
    <property type="match status" value="1"/>
</dbReference>
<evidence type="ECO:0000313" key="4">
    <source>
        <dbReference type="Proteomes" id="UP000030700"/>
    </source>
</evidence>
<proteinExistence type="inferred from homology"/>
<comment type="similarity">
    <text evidence="2">Belongs to the UxaE family.</text>
</comment>
<evidence type="ECO:0000313" key="3">
    <source>
        <dbReference type="EMBL" id="GAK53583.1"/>
    </source>
</evidence>
<dbReference type="Proteomes" id="UP000030700">
    <property type="component" value="Unassembled WGS sequence"/>
</dbReference>
<dbReference type="GO" id="GO:0016787">
    <property type="term" value="F:hydrolase activity"/>
    <property type="evidence" value="ECO:0007669"/>
    <property type="project" value="UniProtKB-KW"/>
</dbReference>
<dbReference type="InterPro" id="IPR032586">
    <property type="entry name" value="UxaE"/>
</dbReference>
<dbReference type="HAMAP" id="MF_02243">
    <property type="entry name" value="UxaE"/>
    <property type="match status" value="1"/>
</dbReference>
<comment type="cofactor">
    <cofactor evidence="2">
        <name>a divalent metal cation</name>
        <dbReference type="ChEBI" id="CHEBI:60240"/>
    </cofactor>
</comment>
<feature type="binding site" evidence="2">
    <location>
        <position position="184"/>
    </location>
    <ligand>
        <name>a divalent metal cation</name>
        <dbReference type="ChEBI" id="CHEBI:60240"/>
    </ligand>
</feature>
<name>A0A0S6W510_9BACT</name>
<sequence>MTNQQLADYIRSKRLFEADLAQYRAAEIVVDDGLYLSSLRKKGDAIFCIGRDDDSQKKCLMMGATAADAFPNFPGEREQCGEYVIAKTALTHETALFLRQEFSFTAPQPLRGKNATIGMGDRLGLANPAHIKAIRDYDIFPVLAQQSMRELTFTKRTWFDVLDAATFAVFQEGYEDGFGFDGDHLKRLEDIECALECGATMITLDLSDVMNTQAANWSAERLQDAYAQLPETERTRLQETYLAAPLRVGDDVTLTFSVTELQRCCAMYSAAVSFAAGVYRLICARKGAGSVDFEVSIDETTMPTLPEHHLFIVKELIHNDVIVDSLAPRFIGEFQKAIDYIGDLQEFERQLQQHCAIARACGNYKISIHSGSDKFSAYPAIGKWTNGRLHIKTAGTSWLEALRVVAVTEPELYREIHQVALNSYQEALKFYHITADFNNIRPLDDTPDAQLIDYLMQPESRQLLHIIYGFVLQDASLKKRLYQALHRHEALHYRFVSSHLRKHVALLGRPLRDGAELLSIQDYRARYGELKKTWAEIVADSVLATYPHPKDLHVYHPEKWVYQNGFFINALFALWQKTRRQAYFDYIVRWVDLFVAEDGQFKPGKYWQEEYALDNILPGRILIALYRETGAAKYQRAAGILMDQLKNQPRTSDGGYWHKQRYPYQMWLDGIYMADVFSVEFAKVFKQPEHFDDAIHQIRLMYQRAHDPRTGLLFHGWDERKTQVWAHPERGASPEIWGRAVGWYLMALVDCLESLPAEHAERAAVLRILQEVAQSVAACQDAETGLWHQVLDKRDRLDNWLETSCSAMFVYAFAKGVRLGYLDASFSAQAQRAYQSLLDRHIFLDARQRVTMTGVVSVGTLRSTGDYEYYVSSEQRLNDFKGLAAFLYASMECDRAALLF</sequence>
<accession>A0A0S6W510</accession>
<evidence type="ECO:0000256" key="1">
    <source>
        <dbReference type="ARBA" id="ARBA00022801"/>
    </source>
</evidence>
<reference evidence="3" key="1">
    <citation type="journal article" date="2015" name="PeerJ">
        <title>First genomic representation of candidate bacterial phylum KSB3 points to enhanced environmental sensing as a trigger of wastewater bulking.</title>
        <authorList>
            <person name="Sekiguchi Y."/>
            <person name="Ohashi A."/>
            <person name="Parks D.H."/>
            <person name="Yamauchi T."/>
            <person name="Tyson G.W."/>
            <person name="Hugenholtz P."/>
        </authorList>
    </citation>
    <scope>NUCLEOTIDE SEQUENCE [LARGE SCALE GENOMIC DNA]</scope>
</reference>
<dbReference type="GO" id="GO:0005975">
    <property type="term" value="P:carbohydrate metabolic process"/>
    <property type="evidence" value="ECO:0007669"/>
    <property type="project" value="InterPro"/>
</dbReference>
<comment type="function">
    <text evidence="2">Catalyzes the epimerization of D-tagaturonate (D-TagA) to D-fructuronate (D-FruA).</text>
</comment>
<feature type="binding site" evidence="2">
    <location>
        <position position="336"/>
    </location>
    <ligand>
        <name>a divalent metal cation</name>
        <dbReference type="ChEBI" id="CHEBI:60240"/>
    </ligand>
</feature>
<keyword evidence="4" id="KW-1185">Reference proteome</keyword>
<dbReference type="InterPro" id="IPR052043">
    <property type="entry name" value="PolySaccharide_Degr_Enz"/>
</dbReference>
<dbReference type="GO" id="GO:0046872">
    <property type="term" value="F:metal ion binding"/>
    <property type="evidence" value="ECO:0007669"/>
    <property type="project" value="UniProtKB-UniRule"/>
</dbReference>
<comment type="catalytic activity">
    <reaction evidence="2">
        <text>keto-D-tagaturonate = keto-D-fructuronate</text>
        <dbReference type="Rhea" id="RHEA:51656"/>
        <dbReference type="ChEBI" id="CHEBI:17886"/>
        <dbReference type="ChEBI" id="CHEBI:59881"/>
        <dbReference type="EC" id="5.1.2.7"/>
    </reaction>
</comment>
<dbReference type="InterPro" id="IPR012341">
    <property type="entry name" value="6hp_glycosidase-like_sf"/>
</dbReference>
<gene>
    <name evidence="2" type="primary">uxaE</name>
    <name evidence="3" type="ORF">U14_04849</name>
</gene>
<dbReference type="HOGENOM" id="CLU_321772_0_0_0"/>
<keyword evidence="1" id="KW-0378">Hydrolase</keyword>
<dbReference type="EC" id="5.1.2.7" evidence="2"/>
<dbReference type="Pfam" id="PF07470">
    <property type="entry name" value="Glyco_hydro_88"/>
    <property type="match status" value="1"/>
</dbReference>
<organism evidence="3">
    <name type="scientific">Candidatus Moduliflexus flocculans</name>
    <dbReference type="NCBI Taxonomy" id="1499966"/>
    <lineage>
        <taxon>Bacteria</taxon>
        <taxon>Candidatus Moduliflexota</taxon>
        <taxon>Candidatus Moduliflexia</taxon>
        <taxon>Candidatus Moduliflexales</taxon>
        <taxon>Candidatus Moduliflexaceae</taxon>
    </lineage>
</organism>
<dbReference type="InterPro" id="IPR008928">
    <property type="entry name" value="6-hairpin_glycosidase_sf"/>
</dbReference>
<dbReference type="PANTHER" id="PTHR33886">
    <property type="entry name" value="UNSATURATED RHAMNOGALACTURONAN HYDROLASE (EUROFUNG)"/>
    <property type="match status" value="1"/>
</dbReference>
<dbReference type="SUPFAM" id="SSF48208">
    <property type="entry name" value="Six-hairpin glycosidases"/>
    <property type="match status" value="1"/>
</dbReference>
<protein>
    <recommendedName>
        <fullName evidence="2">Tagaturonate/fructuronate epimerase</fullName>
        <shortName evidence="2">D-TagA/D-FruA epimerase</shortName>
        <ecNumber evidence="2">5.1.2.7</ecNumber>
    </recommendedName>
</protein>
<dbReference type="InterPro" id="IPR010905">
    <property type="entry name" value="Glyco_hydro_88"/>
</dbReference>
<keyword evidence="2" id="KW-0413">Isomerase</keyword>
<dbReference type="GO" id="GO:0016856">
    <property type="term" value="F:racemase and epimerase activity, acting on hydroxy acids and derivatives"/>
    <property type="evidence" value="ECO:0007669"/>
    <property type="project" value="UniProtKB-UniRule"/>
</dbReference>
<dbReference type="EMBL" id="DF820459">
    <property type="protein sequence ID" value="GAK53583.1"/>
    <property type="molecule type" value="Genomic_DNA"/>
</dbReference>
<dbReference type="PANTHER" id="PTHR33886:SF8">
    <property type="entry name" value="UNSATURATED RHAMNOGALACTURONAN HYDROLASE (EUROFUNG)"/>
    <property type="match status" value="1"/>
</dbReference>
<feature type="active site" description="Proton acceptor" evidence="2">
    <location>
        <position position="183"/>
    </location>
</feature>
<evidence type="ECO:0000256" key="2">
    <source>
        <dbReference type="HAMAP-Rule" id="MF_02243"/>
    </source>
</evidence>
<keyword evidence="2" id="KW-0479">Metal-binding</keyword>
<dbReference type="AlphaFoldDB" id="A0A0S6W510"/>
<feature type="active site" description="Proton donor" evidence="2">
    <location>
        <position position="294"/>
    </location>
</feature>
<feature type="binding site" evidence="2">
    <location>
        <position position="369"/>
    </location>
    <ligand>
        <name>a divalent metal cation</name>
        <dbReference type="ChEBI" id="CHEBI:60240"/>
    </ligand>
</feature>
<dbReference type="Gene3D" id="1.50.10.10">
    <property type="match status" value="1"/>
</dbReference>